<dbReference type="EMBL" id="LAZR01013203">
    <property type="protein sequence ID" value="KKM23073.1"/>
    <property type="molecule type" value="Genomic_DNA"/>
</dbReference>
<keyword evidence="1" id="KW-0812">Transmembrane</keyword>
<reference evidence="2" key="1">
    <citation type="journal article" date="2015" name="Nature">
        <title>Complex archaea that bridge the gap between prokaryotes and eukaryotes.</title>
        <authorList>
            <person name="Spang A."/>
            <person name="Saw J.H."/>
            <person name="Jorgensen S.L."/>
            <person name="Zaremba-Niedzwiedzka K."/>
            <person name="Martijn J."/>
            <person name="Lind A.E."/>
            <person name="van Eijk R."/>
            <person name="Schleper C."/>
            <person name="Guy L."/>
            <person name="Ettema T.J."/>
        </authorList>
    </citation>
    <scope>NUCLEOTIDE SEQUENCE</scope>
</reference>
<evidence type="ECO:0000256" key="1">
    <source>
        <dbReference type="SAM" id="Phobius"/>
    </source>
</evidence>
<feature type="transmembrane region" description="Helical" evidence="1">
    <location>
        <begin position="5"/>
        <end position="25"/>
    </location>
</feature>
<comment type="caution">
    <text evidence="2">The sequence shown here is derived from an EMBL/GenBank/DDBJ whole genome shotgun (WGS) entry which is preliminary data.</text>
</comment>
<protein>
    <submittedName>
        <fullName evidence="2">Uncharacterized protein</fullName>
    </submittedName>
</protein>
<feature type="transmembrane region" description="Helical" evidence="1">
    <location>
        <begin position="31"/>
        <end position="57"/>
    </location>
</feature>
<evidence type="ECO:0000313" key="2">
    <source>
        <dbReference type="EMBL" id="KKM23073.1"/>
    </source>
</evidence>
<proteinExistence type="predicted"/>
<dbReference type="AlphaFoldDB" id="A0A0F9KLQ8"/>
<organism evidence="2">
    <name type="scientific">marine sediment metagenome</name>
    <dbReference type="NCBI Taxonomy" id="412755"/>
    <lineage>
        <taxon>unclassified sequences</taxon>
        <taxon>metagenomes</taxon>
        <taxon>ecological metagenomes</taxon>
    </lineage>
</organism>
<keyword evidence="1" id="KW-1133">Transmembrane helix</keyword>
<name>A0A0F9KLQ8_9ZZZZ</name>
<sequence length="94" mass="11001">MIMLIITTIGCFISALFLIALPWIISMPVSLPIHIVIICLSSMNCWIVGTGLAEIVYQWKRNINQRHYTRFFWYREMGLFESAQLVEPKMAEDY</sequence>
<keyword evidence="1" id="KW-0472">Membrane</keyword>
<gene>
    <name evidence="2" type="ORF">LCGC14_1619000</name>
</gene>
<accession>A0A0F9KLQ8</accession>